<feature type="domain" description="DUF6532" evidence="2">
    <location>
        <begin position="418"/>
        <end position="585"/>
    </location>
</feature>
<dbReference type="AlphaFoldDB" id="A0A8H6RXK9"/>
<reference evidence="3" key="1">
    <citation type="submission" date="2020-05" db="EMBL/GenBank/DDBJ databases">
        <title>Mycena genomes resolve the evolution of fungal bioluminescence.</title>
        <authorList>
            <person name="Tsai I.J."/>
        </authorList>
    </citation>
    <scope>NUCLEOTIDE SEQUENCE</scope>
    <source>
        <strain evidence="3">110903Hualien_Pintung</strain>
    </source>
</reference>
<dbReference type="EMBL" id="JACAZE010000050">
    <property type="protein sequence ID" value="KAF7288147.1"/>
    <property type="molecule type" value="Genomic_DNA"/>
</dbReference>
<proteinExistence type="predicted"/>
<feature type="compositionally biased region" description="Basic and acidic residues" evidence="1">
    <location>
        <begin position="94"/>
        <end position="120"/>
    </location>
</feature>
<evidence type="ECO:0000259" key="2">
    <source>
        <dbReference type="Pfam" id="PF20149"/>
    </source>
</evidence>
<feature type="region of interest" description="Disordered" evidence="1">
    <location>
        <begin position="284"/>
        <end position="308"/>
    </location>
</feature>
<protein>
    <recommendedName>
        <fullName evidence="2">DUF6532 domain-containing protein</fullName>
    </recommendedName>
</protein>
<keyword evidence="4" id="KW-1185">Reference proteome</keyword>
<dbReference type="Pfam" id="PF20149">
    <property type="entry name" value="DUF6532"/>
    <property type="match status" value="1"/>
</dbReference>
<dbReference type="InterPro" id="IPR045341">
    <property type="entry name" value="DUF6532"/>
</dbReference>
<comment type="caution">
    <text evidence="3">The sequence shown here is derived from an EMBL/GenBank/DDBJ whole genome shotgun (WGS) entry which is preliminary data.</text>
</comment>
<name>A0A8H6RXK9_MYCCL</name>
<feature type="region of interest" description="Disordered" evidence="1">
    <location>
        <begin position="683"/>
        <end position="715"/>
    </location>
</feature>
<feature type="compositionally biased region" description="Basic residues" evidence="1">
    <location>
        <begin position="688"/>
        <end position="697"/>
    </location>
</feature>
<dbReference type="OrthoDB" id="3257342at2759"/>
<feature type="compositionally biased region" description="Basic residues" evidence="1">
    <location>
        <begin position="1"/>
        <end position="19"/>
    </location>
</feature>
<feature type="region of interest" description="Disordered" evidence="1">
    <location>
        <begin position="158"/>
        <end position="228"/>
    </location>
</feature>
<evidence type="ECO:0000313" key="3">
    <source>
        <dbReference type="EMBL" id="KAF7288147.1"/>
    </source>
</evidence>
<organism evidence="3 4">
    <name type="scientific">Mycena chlorophos</name>
    <name type="common">Agaric fungus</name>
    <name type="synonym">Agaricus chlorophos</name>
    <dbReference type="NCBI Taxonomy" id="658473"/>
    <lineage>
        <taxon>Eukaryota</taxon>
        <taxon>Fungi</taxon>
        <taxon>Dikarya</taxon>
        <taxon>Basidiomycota</taxon>
        <taxon>Agaricomycotina</taxon>
        <taxon>Agaricomycetes</taxon>
        <taxon>Agaricomycetidae</taxon>
        <taxon>Agaricales</taxon>
        <taxon>Marasmiineae</taxon>
        <taxon>Mycenaceae</taxon>
        <taxon>Mycena</taxon>
    </lineage>
</organism>
<evidence type="ECO:0000256" key="1">
    <source>
        <dbReference type="SAM" id="MobiDB-lite"/>
    </source>
</evidence>
<gene>
    <name evidence="3" type="ORF">HMN09_01423900</name>
</gene>
<feature type="region of interest" description="Disordered" evidence="1">
    <location>
        <begin position="349"/>
        <end position="405"/>
    </location>
</feature>
<feature type="region of interest" description="Disordered" evidence="1">
    <location>
        <begin position="1"/>
        <end position="144"/>
    </location>
</feature>
<feature type="compositionally biased region" description="Basic and acidic residues" evidence="1">
    <location>
        <begin position="394"/>
        <end position="405"/>
    </location>
</feature>
<feature type="compositionally biased region" description="Basic and acidic residues" evidence="1">
    <location>
        <begin position="75"/>
        <end position="86"/>
    </location>
</feature>
<sequence length="745" mass="84126">MRRRRRPLSSLQPKRRPLLRRVNPVRAAAKANTHLHAQEDPDNDHEDDENYSLPLAPVNDQEQGDSQDYQPASEVGRERRERRASEKQQQIDNAAREAIADRQAAAERAARRDEEARQPVDDNFIAHRPVASKPKAIKDLAQRNSRVPLGEIPGARMVASSAADTARHGHSNGAASSSFPNHHDLPPPSGAAPRTQNGYDDHPRPVLPLPNHHTSDRQLTNAPSYDRDLNVHYTDRYRTTFDGHGEQDGDVDRQRQARDEYAAQLDVRYRERGEPARLQIDARFPDHGGHRLSGSPVQHEERPAPQAEQVRHVFRGRDPLPPRDTRPISPAALIEDQRRSLNEYASARNHNHIGTANGARKRPHAEVVEDDDDEDIEGELRSVPEPRLTASGDAQEHHPRCSRQRWDARRVSDQLKLVEWVMELKKQAEKDFDCAFDIVPQEVKMCTNRASHLRGEAKTKMTPIVGHLFASGQHPNTIKTNATKARELKEANAFVHQDPVLRRGMYLTDLLGKGINALFFANRRDEGPSFPERFNPVPLETMAFVLTVAENCIDEWLTGTRTPIPFTANDYRDIYQGHILSLRRFDQLTSAYGILDTIRTDLYNNGRFHSGAQPLASAVVPQINDDDIYAAIREHQGRGDAEAPSDATSRRLFGGILAALGLPRRTKKRADLLESRLLATLPTEQSPYHRRPPRASSRHLPQASRSSVSPRRRRRTCALVPRSVLHYSPIHHPDAVTHVLVVHPF</sequence>
<accession>A0A8H6RXK9</accession>
<feature type="compositionally biased region" description="Basic and acidic residues" evidence="1">
    <location>
        <begin position="298"/>
        <end position="308"/>
    </location>
</feature>
<feature type="compositionally biased region" description="Acidic residues" evidence="1">
    <location>
        <begin position="368"/>
        <end position="377"/>
    </location>
</feature>
<feature type="compositionally biased region" description="Polar residues" evidence="1">
    <location>
        <begin position="60"/>
        <end position="70"/>
    </location>
</feature>
<evidence type="ECO:0000313" key="4">
    <source>
        <dbReference type="Proteomes" id="UP000613580"/>
    </source>
</evidence>
<feature type="compositionally biased region" description="Acidic residues" evidence="1">
    <location>
        <begin position="40"/>
        <end position="50"/>
    </location>
</feature>
<dbReference type="Proteomes" id="UP000613580">
    <property type="component" value="Unassembled WGS sequence"/>
</dbReference>